<dbReference type="OrthoDB" id="6206554at2"/>
<keyword evidence="2 5" id="KW-0812">Transmembrane</keyword>
<dbReference type="Pfam" id="PF13519">
    <property type="entry name" value="VWA_2"/>
    <property type="match status" value="1"/>
</dbReference>
<feature type="transmembrane region" description="Helical" evidence="5">
    <location>
        <begin position="13"/>
        <end position="32"/>
    </location>
</feature>
<dbReference type="InterPro" id="IPR050768">
    <property type="entry name" value="UPF0353/GerABKA_families"/>
</dbReference>
<feature type="transmembrane region" description="Helical" evidence="5">
    <location>
        <begin position="62"/>
        <end position="79"/>
    </location>
</feature>
<protein>
    <submittedName>
        <fullName evidence="7">VWA domain-containing protein</fullName>
    </submittedName>
</protein>
<dbReference type="PROSITE" id="PS50234">
    <property type="entry name" value="VWFA"/>
    <property type="match status" value="1"/>
</dbReference>
<dbReference type="InterPro" id="IPR002035">
    <property type="entry name" value="VWF_A"/>
</dbReference>
<dbReference type="PANTHER" id="PTHR22550">
    <property type="entry name" value="SPORE GERMINATION PROTEIN"/>
    <property type="match status" value="1"/>
</dbReference>
<evidence type="ECO:0000313" key="8">
    <source>
        <dbReference type="Proteomes" id="UP000295334"/>
    </source>
</evidence>
<dbReference type="EMBL" id="SJZI01000042">
    <property type="protein sequence ID" value="TCJ14155.1"/>
    <property type="molecule type" value="Genomic_DNA"/>
</dbReference>
<dbReference type="SUPFAM" id="SSF53300">
    <property type="entry name" value="vWA-like"/>
    <property type="match status" value="1"/>
</dbReference>
<evidence type="ECO:0000256" key="2">
    <source>
        <dbReference type="ARBA" id="ARBA00022692"/>
    </source>
</evidence>
<evidence type="ECO:0000256" key="1">
    <source>
        <dbReference type="ARBA" id="ARBA00022475"/>
    </source>
</evidence>
<dbReference type="Proteomes" id="UP000295334">
    <property type="component" value="Unassembled WGS sequence"/>
</dbReference>
<comment type="caution">
    <text evidence="7">The sequence shown here is derived from an EMBL/GenBank/DDBJ whole genome shotgun (WGS) entry which is preliminary data.</text>
</comment>
<keyword evidence="3 5" id="KW-1133">Transmembrane helix</keyword>
<sequence>MELPFDIQFERPWALYALAMLPVLLLLYGLYLRRRRLALLELGTPEMRARLLPGYTRHRKSLRFALALTALALGIIAFANPRRPSGGDLEARTGIDHVFALDVSNSMLATDVAPSRLQAAKSLMLQLLKARRNDRVALIVFAGHAYAQLPLTYDASAARLFIESANPGQVAGQGTAIGEALNQCGLAFGKEGGRYRTVTLLTDGETHDEEALKAAQDLSDQGVMINTVGIGSPAGTTIIDPATKGLKKDEAGNTVISRLNQPLLQQIAATGKGRYVLLNEPNGAAAQLQAQLSTVKSTTLIDKRLLSYETFYFWLVGPMLGLLAIEAFIPERRKVRAAKPKKVKK</sequence>
<proteinExistence type="predicted"/>
<evidence type="ECO:0000313" key="7">
    <source>
        <dbReference type="EMBL" id="TCJ14155.1"/>
    </source>
</evidence>
<dbReference type="Gene3D" id="3.40.50.410">
    <property type="entry name" value="von Willebrand factor, type A domain"/>
    <property type="match status" value="1"/>
</dbReference>
<dbReference type="AlphaFoldDB" id="A0A4R1BAZ6"/>
<evidence type="ECO:0000256" key="3">
    <source>
        <dbReference type="ARBA" id="ARBA00022989"/>
    </source>
</evidence>
<evidence type="ECO:0000256" key="4">
    <source>
        <dbReference type="ARBA" id="ARBA00023136"/>
    </source>
</evidence>
<feature type="domain" description="VWFA" evidence="6">
    <location>
        <begin position="96"/>
        <end position="295"/>
    </location>
</feature>
<feature type="transmembrane region" description="Helical" evidence="5">
    <location>
        <begin position="311"/>
        <end position="329"/>
    </location>
</feature>
<evidence type="ECO:0000256" key="5">
    <source>
        <dbReference type="SAM" id="Phobius"/>
    </source>
</evidence>
<dbReference type="SMART" id="SM00327">
    <property type="entry name" value="VWA"/>
    <property type="match status" value="1"/>
</dbReference>
<keyword evidence="4 5" id="KW-0472">Membrane</keyword>
<keyword evidence="8" id="KW-1185">Reference proteome</keyword>
<dbReference type="InterPro" id="IPR024163">
    <property type="entry name" value="Aerotolerance_reg_N"/>
</dbReference>
<keyword evidence="1" id="KW-1003">Cell membrane</keyword>
<dbReference type="PANTHER" id="PTHR22550:SF5">
    <property type="entry name" value="LEUCINE ZIPPER PROTEIN 4"/>
    <property type="match status" value="1"/>
</dbReference>
<organism evidence="7 8">
    <name type="scientific">Flaviaesturariibacter flavus</name>
    <dbReference type="NCBI Taxonomy" id="2502780"/>
    <lineage>
        <taxon>Bacteria</taxon>
        <taxon>Pseudomonadati</taxon>
        <taxon>Bacteroidota</taxon>
        <taxon>Chitinophagia</taxon>
        <taxon>Chitinophagales</taxon>
        <taxon>Chitinophagaceae</taxon>
        <taxon>Flaviaestuariibacter</taxon>
    </lineage>
</organism>
<name>A0A4R1BAZ6_9BACT</name>
<dbReference type="InterPro" id="IPR036465">
    <property type="entry name" value="vWFA_dom_sf"/>
</dbReference>
<accession>A0A4R1BAZ6</accession>
<dbReference type="RefSeq" id="WP_131449001.1">
    <property type="nucleotide sequence ID" value="NZ_SJZI01000042.1"/>
</dbReference>
<evidence type="ECO:0000259" key="6">
    <source>
        <dbReference type="PROSITE" id="PS50234"/>
    </source>
</evidence>
<dbReference type="Pfam" id="PF07584">
    <property type="entry name" value="BatA"/>
    <property type="match status" value="1"/>
</dbReference>
<gene>
    <name evidence="7" type="ORF">EPD60_09110</name>
</gene>
<reference evidence="7 8" key="1">
    <citation type="submission" date="2019-03" db="EMBL/GenBank/DDBJ databases">
        <authorList>
            <person name="Kim M.K.M."/>
        </authorList>
    </citation>
    <scope>NUCLEOTIDE SEQUENCE [LARGE SCALE GENOMIC DNA]</scope>
    <source>
        <strain evidence="7 8">17J68-12</strain>
    </source>
</reference>